<dbReference type="InterPro" id="IPR036291">
    <property type="entry name" value="NAD(P)-bd_dom_sf"/>
</dbReference>
<evidence type="ECO:0000256" key="1">
    <source>
        <dbReference type="ARBA" id="ARBA00009080"/>
    </source>
</evidence>
<dbReference type="OrthoDB" id="9135493at2"/>
<dbReference type="Gene3D" id="1.10.1040.10">
    <property type="entry name" value="N-(1-d-carboxylethyl)-l-norvaline Dehydrogenase, domain 2"/>
    <property type="match status" value="1"/>
</dbReference>
<dbReference type="InterPro" id="IPR015815">
    <property type="entry name" value="HIBADH-related"/>
</dbReference>
<proteinExistence type="inferred from homology"/>
<gene>
    <name evidence="5" type="ORF">EDD40_0895</name>
</gene>
<evidence type="ECO:0000256" key="2">
    <source>
        <dbReference type="ARBA" id="ARBA00023002"/>
    </source>
</evidence>
<evidence type="ECO:0000259" key="3">
    <source>
        <dbReference type="Pfam" id="PF03446"/>
    </source>
</evidence>
<organism evidence="5 6">
    <name type="scientific">Saccharothrix texasensis</name>
    <dbReference type="NCBI Taxonomy" id="103734"/>
    <lineage>
        <taxon>Bacteria</taxon>
        <taxon>Bacillati</taxon>
        <taxon>Actinomycetota</taxon>
        <taxon>Actinomycetes</taxon>
        <taxon>Pseudonocardiales</taxon>
        <taxon>Pseudonocardiaceae</taxon>
        <taxon>Saccharothrix</taxon>
    </lineage>
</organism>
<dbReference type="Proteomes" id="UP000268727">
    <property type="component" value="Unassembled WGS sequence"/>
</dbReference>
<dbReference type="AlphaFoldDB" id="A0A3N1GZW5"/>
<protein>
    <submittedName>
        <fullName evidence="5">3-hydroxyisobutyrate dehydrogenase-like beta-hydroxyacid dehydrogenase</fullName>
    </submittedName>
</protein>
<evidence type="ECO:0000259" key="4">
    <source>
        <dbReference type="Pfam" id="PF21761"/>
    </source>
</evidence>
<dbReference type="PIRSF" id="PIRSF000103">
    <property type="entry name" value="HIBADH"/>
    <property type="match status" value="1"/>
</dbReference>
<accession>A0A3N1GZW5</accession>
<dbReference type="GO" id="GO:0050661">
    <property type="term" value="F:NADP binding"/>
    <property type="evidence" value="ECO:0007669"/>
    <property type="project" value="InterPro"/>
</dbReference>
<keyword evidence="2" id="KW-0560">Oxidoreductase</keyword>
<dbReference type="InterPro" id="IPR006115">
    <property type="entry name" value="6PGDH_NADP-bd"/>
</dbReference>
<reference evidence="5 6" key="1">
    <citation type="submission" date="2018-11" db="EMBL/GenBank/DDBJ databases">
        <title>Sequencing the genomes of 1000 actinobacteria strains.</title>
        <authorList>
            <person name="Klenk H.-P."/>
        </authorList>
    </citation>
    <scope>NUCLEOTIDE SEQUENCE [LARGE SCALE GENOMIC DNA]</scope>
    <source>
        <strain evidence="5 6">DSM 44231</strain>
    </source>
</reference>
<dbReference type="InterPro" id="IPR051265">
    <property type="entry name" value="HIBADH-related_NP60_sf"/>
</dbReference>
<dbReference type="PANTHER" id="PTHR43580">
    <property type="entry name" value="OXIDOREDUCTASE GLYR1-RELATED"/>
    <property type="match status" value="1"/>
</dbReference>
<name>A0A3N1GZW5_9PSEU</name>
<dbReference type="EMBL" id="RJKM01000001">
    <property type="protein sequence ID" value="ROP35656.1"/>
    <property type="molecule type" value="Genomic_DNA"/>
</dbReference>
<evidence type="ECO:0000313" key="5">
    <source>
        <dbReference type="EMBL" id="ROP35656.1"/>
    </source>
</evidence>
<comment type="similarity">
    <text evidence="1">Belongs to the HIBADH-related family.</text>
</comment>
<sequence>MTSDNRAPVTVVGLGSMGSALAKSFVAEGHPTTVWNRTPEKADDLVAAGAVRAASAAEAVAASELVVVCVLDYHAMRELFDPLGDALSGRTVVNLTSGTPEEAREAAEWAAERGFDYVDGAIMAVPPMIGSEEALIFYGGPKAVYDAHSASLATIAGAGTYLGEDVGLPSLYDVALLGLMWTTWAGFMQSLALVKSENVAAAAFLPYAQAWFEHVVSPEVPGIAGQVDAGDYPDEGSALGMQAIAIEHLVDASRAQGVDAALPEFLRQRAQEAIKRGHAGSGFGALFEVLRKPE</sequence>
<evidence type="ECO:0000313" key="6">
    <source>
        <dbReference type="Proteomes" id="UP000268727"/>
    </source>
</evidence>
<dbReference type="PANTHER" id="PTHR43580:SF2">
    <property type="entry name" value="CYTOKINE-LIKE NUCLEAR FACTOR N-PAC"/>
    <property type="match status" value="1"/>
</dbReference>
<dbReference type="GO" id="GO:0016491">
    <property type="term" value="F:oxidoreductase activity"/>
    <property type="evidence" value="ECO:0007669"/>
    <property type="project" value="UniProtKB-KW"/>
</dbReference>
<feature type="domain" description="6-phosphogluconate dehydrogenase NADP-binding" evidence="3">
    <location>
        <begin position="9"/>
        <end position="163"/>
    </location>
</feature>
<dbReference type="RefSeq" id="WP_123741757.1">
    <property type="nucleotide sequence ID" value="NZ_RJKM01000001.1"/>
</dbReference>
<dbReference type="Pfam" id="PF03446">
    <property type="entry name" value="NAD_binding_2"/>
    <property type="match status" value="1"/>
</dbReference>
<comment type="caution">
    <text evidence="5">The sequence shown here is derived from an EMBL/GenBank/DDBJ whole genome shotgun (WGS) entry which is preliminary data.</text>
</comment>
<feature type="domain" description="NADPH-dependent reductive aminase-like C-terminal" evidence="4">
    <location>
        <begin position="165"/>
        <end position="292"/>
    </location>
</feature>
<dbReference type="SUPFAM" id="SSF51735">
    <property type="entry name" value="NAD(P)-binding Rossmann-fold domains"/>
    <property type="match status" value="1"/>
</dbReference>
<dbReference type="Gene3D" id="3.40.50.720">
    <property type="entry name" value="NAD(P)-binding Rossmann-like Domain"/>
    <property type="match status" value="1"/>
</dbReference>
<dbReference type="InterPro" id="IPR013328">
    <property type="entry name" value="6PGD_dom2"/>
</dbReference>
<dbReference type="InterPro" id="IPR048666">
    <property type="entry name" value="RedAm-like_C"/>
</dbReference>
<dbReference type="Pfam" id="PF21761">
    <property type="entry name" value="RedAm-like_C"/>
    <property type="match status" value="1"/>
</dbReference>
<keyword evidence="6" id="KW-1185">Reference proteome</keyword>